<dbReference type="InterPro" id="IPR033945">
    <property type="entry name" value="Cyt_c_oxase_su3_dom"/>
</dbReference>
<sequence length="291" mass="32799">MADTHIKHHDYHVIEPSPWPFVASVGAFFLLFGSVGLFRWSAGTPFNIFGMNLATPWIFAIGLAIVLYTMFAWWSDTIKESHEGYHTPVVSMHLRYGMIMFIASEVMFFVAWFWAFFDASLFPHEAVQAARVQALGGQWPPVGIEVIDPLHLPLFNTITLLLSGTTATWAHHAMLENDRKSLITGLALTVALGLIFSYVQYYEYAHAPFAFSGSIYGATFFMATGFHGFHVFVGVVFLAVCLLRAIRGHFTPAKHFGFEAAAWYWHFVDVVWLFLFFAVYVWGGWGAPIHG</sequence>
<dbReference type="CDD" id="cd01665">
    <property type="entry name" value="Cyt_c_Oxidase_III"/>
    <property type="match status" value="1"/>
</dbReference>
<evidence type="ECO:0000256" key="3">
    <source>
        <dbReference type="ARBA" id="ARBA00012949"/>
    </source>
</evidence>
<comment type="subcellular location">
    <subcellularLocation>
        <location evidence="11">Cell membrane</location>
        <topology evidence="11">Multi-pass membrane protein</topology>
    </subcellularLocation>
    <subcellularLocation>
        <location evidence="1">Membrane</location>
        <topology evidence="1">Multi-pass membrane protein</topology>
    </subcellularLocation>
</comment>
<keyword evidence="5 11" id="KW-0812">Transmembrane</keyword>
<dbReference type="FunFam" id="1.20.120.80:FF:000002">
    <property type="entry name" value="Cytochrome c oxidase subunit 3"/>
    <property type="match status" value="1"/>
</dbReference>
<feature type="domain" description="Heme-copper oxidase subunit III family profile" evidence="13">
    <location>
        <begin position="7"/>
        <end position="284"/>
    </location>
</feature>
<dbReference type="InterPro" id="IPR000298">
    <property type="entry name" value="Cyt_c_oxidase-like_su3"/>
</dbReference>
<feature type="transmembrane region" description="Helical" evidence="12">
    <location>
        <begin position="96"/>
        <end position="117"/>
    </location>
</feature>
<reference evidence="14 15" key="1">
    <citation type="submission" date="2020-08" db="EMBL/GenBank/DDBJ databases">
        <title>Genomic Encyclopedia of Type Strains, Phase IV (KMG-IV): sequencing the most valuable type-strain genomes for metagenomic binning, comparative biology and taxonomic classification.</title>
        <authorList>
            <person name="Goeker M."/>
        </authorList>
    </citation>
    <scope>NUCLEOTIDE SEQUENCE [LARGE SCALE GENOMIC DNA]</scope>
    <source>
        <strain evidence="14 15">DSM 25024</strain>
    </source>
</reference>
<dbReference type="GO" id="GO:0019646">
    <property type="term" value="P:aerobic electron transport chain"/>
    <property type="evidence" value="ECO:0007669"/>
    <property type="project" value="InterPro"/>
</dbReference>
<dbReference type="Gene3D" id="1.10.287.70">
    <property type="match status" value="1"/>
</dbReference>
<dbReference type="InterPro" id="IPR013833">
    <property type="entry name" value="Cyt_c_oxidase_su3_a-hlx"/>
</dbReference>
<feature type="transmembrane region" description="Helical" evidence="12">
    <location>
        <begin position="182"/>
        <end position="202"/>
    </location>
</feature>
<dbReference type="EMBL" id="JACIDO010000002">
    <property type="protein sequence ID" value="MBB3935027.1"/>
    <property type="molecule type" value="Genomic_DNA"/>
</dbReference>
<keyword evidence="7 12" id="KW-1133">Transmembrane helix</keyword>
<protein>
    <recommendedName>
        <fullName evidence="4">Cytochrome c oxidase subunit 3</fullName>
        <ecNumber evidence="3">7.1.1.9</ecNumber>
    </recommendedName>
    <alternativeName>
        <fullName evidence="9">Cytochrome aa3 subunit 3</fullName>
    </alternativeName>
    <alternativeName>
        <fullName evidence="10">Cytochrome c oxidase polypeptide III</fullName>
    </alternativeName>
</protein>
<accession>A0A7W6FUH2</accession>
<dbReference type="GO" id="GO:0004129">
    <property type="term" value="F:cytochrome-c oxidase activity"/>
    <property type="evidence" value="ECO:0007669"/>
    <property type="project" value="UniProtKB-EC"/>
</dbReference>
<comment type="similarity">
    <text evidence="2 11">Belongs to the cytochrome c oxidase subunit 3 family.</text>
</comment>
<dbReference type="AlphaFoldDB" id="A0A7W6FUH2"/>
<feature type="transmembrane region" description="Helical" evidence="12">
    <location>
        <begin position="54"/>
        <end position="75"/>
    </location>
</feature>
<keyword evidence="8 12" id="KW-0472">Membrane</keyword>
<evidence type="ECO:0000256" key="5">
    <source>
        <dbReference type="ARBA" id="ARBA00022692"/>
    </source>
</evidence>
<keyword evidence="6" id="KW-1278">Translocase</keyword>
<feature type="transmembrane region" description="Helical" evidence="12">
    <location>
        <begin position="263"/>
        <end position="283"/>
    </location>
</feature>
<evidence type="ECO:0000256" key="7">
    <source>
        <dbReference type="ARBA" id="ARBA00022989"/>
    </source>
</evidence>
<dbReference type="InterPro" id="IPR035973">
    <property type="entry name" value="Cyt_c_oxidase_su3-like_sf"/>
</dbReference>
<evidence type="ECO:0000313" key="14">
    <source>
        <dbReference type="EMBL" id="MBB3935027.1"/>
    </source>
</evidence>
<evidence type="ECO:0000256" key="10">
    <source>
        <dbReference type="ARBA" id="ARBA00031625"/>
    </source>
</evidence>
<dbReference type="InterPro" id="IPR024791">
    <property type="entry name" value="Cyt_c/ubiquinol_Oxase_su3"/>
</dbReference>
<dbReference type="SUPFAM" id="SSF81452">
    <property type="entry name" value="Cytochrome c oxidase subunit III-like"/>
    <property type="match status" value="1"/>
</dbReference>
<gene>
    <name evidence="14" type="ORF">GGR05_001155</name>
</gene>
<evidence type="ECO:0000256" key="6">
    <source>
        <dbReference type="ARBA" id="ARBA00022967"/>
    </source>
</evidence>
<evidence type="ECO:0000256" key="9">
    <source>
        <dbReference type="ARBA" id="ARBA00031400"/>
    </source>
</evidence>
<dbReference type="PANTHER" id="PTHR11403">
    <property type="entry name" value="CYTOCHROME C OXIDASE SUBUNIT III"/>
    <property type="match status" value="1"/>
</dbReference>
<keyword evidence="15" id="KW-1185">Reference proteome</keyword>
<evidence type="ECO:0000256" key="2">
    <source>
        <dbReference type="ARBA" id="ARBA00010581"/>
    </source>
</evidence>
<dbReference type="Gene3D" id="1.20.120.80">
    <property type="entry name" value="Cytochrome c oxidase, subunit III, four-helix bundle"/>
    <property type="match status" value="1"/>
</dbReference>
<comment type="caution">
    <text evidence="14">The sequence shown here is derived from an EMBL/GenBank/DDBJ whole genome shotgun (WGS) entry which is preliminary data.</text>
</comment>
<dbReference type="Proteomes" id="UP000531216">
    <property type="component" value="Unassembled WGS sequence"/>
</dbReference>
<feature type="transmembrane region" description="Helical" evidence="12">
    <location>
        <begin position="21"/>
        <end position="42"/>
    </location>
</feature>
<dbReference type="RefSeq" id="WP_090960121.1">
    <property type="nucleotide sequence ID" value="NZ_CP181348.1"/>
</dbReference>
<evidence type="ECO:0000256" key="8">
    <source>
        <dbReference type="ARBA" id="ARBA00023136"/>
    </source>
</evidence>
<evidence type="ECO:0000256" key="12">
    <source>
        <dbReference type="SAM" id="Phobius"/>
    </source>
</evidence>
<proteinExistence type="inferred from homology"/>
<dbReference type="PROSITE" id="PS50253">
    <property type="entry name" value="COX3"/>
    <property type="match status" value="1"/>
</dbReference>
<name>A0A7W6FUH2_9HYPH</name>
<evidence type="ECO:0000256" key="11">
    <source>
        <dbReference type="RuleBase" id="RU003376"/>
    </source>
</evidence>
<dbReference type="PANTHER" id="PTHR11403:SF7">
    <property type="entry name" value="CYTOCHROME C OXIDASE SUBUNIT 3"/>
    <property type="match status" value="1"/>
</dbReference>
<feature type="transmembrane region" description="Helical" evidence="12">
    <location>
        <begin position="150"/>
        <end position="170"/>
    </location>
</feature>
<evidence type="ECO:0000259" key="13">
    <source>
        <dbReference type="PROSITE" id="PS50253"/>
    </source>
</evidence>
<dbReference type="GO" id="GO:0005886">
    <property type="term" value="C:plasma membrane"/>
    <property type="evidence" value="ECO:0007669"/>
    <property type="project" value="UniProtKB-SubCell"/>
</dbReference>
<dbReference type="OrthoDB" id="9810850at2"/>
<dbReference type="EC" id="7.1.1.9" evidence="3"/>
<evidence type="ECO:0000256" key="1">
    <source>
        <dbReference type="ARBA" id="ARBA00004141"/>
    </source>
</evidence>
<organism evidence="14 15">
    <name type="scientific">Aureimonas phyllosphaerae</name>
    <dbReference type="NCBI Taxonomy" id="1166078"/>
    <lineage>
        <taxon>Bacteria</taxon>
        <taxon>Pseudomonadati</taxon>
        <taxon>Pseudomonadota</taxon>
        <taxon>Alphaproteobacteria</taxon>
        <taxon>Hyphomicrobiales</taxon>
        <taxon>Aurantimonadaceae</taxon>
        <taxon>Aureimonas</taxon>
    </lineage>
</organism>
<feature type="transmembrane region" description="Helical" evidence="12">
    <location>
        <begin position="214"/>
        <end position="243"/>
    </location>
</feature>
<dbReference type="Pfam" id="PF00510">
    <property type="entry name" value="COX3"/>
    <property type="match status" value="1"/>
</dbReference>
<evidence type="ECO:0000256" key="4">
    <source>
        <dbReference type="ARBA" id="ARBA00015944"/>
    </source>
</evidence>
<evidence type="ECO:0000313" key="15">
    <source>
        <dbReference type="Proteomes" id="UP000531216"/>
    </source>
</evidence>